<keyword evidence="1" id="KW-0732">Signal</keyword>
<evidence type="ECO:0000256" key="1">
    <source>
        <dbReference type="SAM" id="SignalP"/>
    </source>
</evidence>
<proteinExistence type="predicted"/>
<keyword evidence="3" id="KW-1185">Reference proteome</keyword>
<dbReference type="Proteomes" id="UP000242561">
    <property type="component" value="Chromosome"/>
</dbReference>
<protein>
    <submittedName>
        <fullName evidence="2">Uncharacterized protein</fullName>
    </submittedName>
</protein>
<feature type="chain" id="PRO_5012091931" evidence="1">
    <location>
        <begin position="22"/>
        <end position="137"/>
    </location>
</feature>
<gene>
    <name evidence="2" type="ORF">LPB140_06035</name>
</gene>
<evidence type="ECO:0000313" key="3">
    <source>
        <dbReference type="Proteomes" id="UP000242561"/>
    </source>
</evidence>
<dbReference type="STRING" id="1913578.LPB140_06035"/>
<feature type="signal peptide" evidence="1">
    <location>
        <begin position="1"/>
        <end position="21"/>
    </location>
</feature>
<dbReference type="EMBL" id="CP018154">
    <property type="protein sequence ID" value="APG62427.1"/>
    <property type="molecule type" value="Genomic_DNA"/>
</dbReference>
<reference evidence="2 3" key="1">
    <citation type="submission" date="2016-11" db="EMBL/GenBank/DDBJ databases">
        <title>Sphingorhabdus sp. LPB0140, isolated from marine environment.</title>
        <authorList>
            <person name="Kim E."/>
            <person name="Yi H."/>
        </authorList>
    </citation>
    <scope>NUCLEOTIDE SEQUENCE [LARGE SCALE GENOMIC DNA]</scope>
    <source>
        <strain evidence="2 3">LPB0140</strain>
    </source>
</reference>
<name>A0A1L3JBA9_9SPHN</name>
<dbReference type="RefSeq" id="WP_072559080.1">
    <property type="nucleotide sequence ID" value="NZ_CP018154.1"/>
</dbReference>
<sequence>MKKTLYIIGAAFLMAGTPITAQSEQINIEGAPEPVPAPANDDAKHVTCFITFAAELGNLEDKDTNPRTNGLSSLTSYYFGRLRERNSVEEIKAMFTQATFMKAVSNSAENSAMCKADAAKFGSEMKDLGSHITGLFK</sequence>
<dbReference type="AlphaFoldDB" id="A0A1L3JBA9"/>
<organism evidence="2 3">
    <name type="scientific">Sphingorhabdus lutea</name>
    <dbReference type="NCBI Taxonomy" id="1913578"/>
    <lineage>
        <taxon>Bacteria</taxon>
        <taxon>Pseudomonadati</taxon>
        <taxon>Pseudomonadota</taxon>
        <taxon>Alphaproteobacteria</taxon>
        <taxon>Sphingomonadales</taxon>
        <taxon>Sphingomonadaceae</taxon>
        <taxon>Sphingorhabdus</taxon>
    </lineage>
</organism>
<dbReference type="KEGG" id="sphl:LPB140_06035"/>
<evidence type="ECO:0000313" key="2">
    <source>
        <dbReference type="EMBL" id="APG62427.1"/>
    </source>
</evidence>
<accession>A0A1L3JBA9</accession>